<comment type="caution">
    <text evidence="1">The sequence shown here is derived from an EMBL/GenBank/DDBJ whole genome shotgun (WGS) entry which is preliminary data.</text>
</comment>
<gene>
    <name evidence="1" type="ORF">BDM02DRAFT_3085170</name>
</gene>
<protein>
    <submittedName>
        <fullName evidence="1">Uncharacterized protein</fullName>
    </submittedName>
</protein>
<reference evidence="1" key="1">
    <citation type="submission" date="2019-10" db="EMBL/GenBank/DDBJ databases">
        <authorList>
            <consortium name="DOE Joint Genome Institute"/>
            <person name="Kuo A."/>
            <person name="Miyauchi S."/>
            <person name="Kiss E."/>
            <person name="Drula E."/>
            <person name="Kohler A."/>
            <person name="Sanchez-Garcia M."/>
            <person name="Andreopoulos B."/>
            <person name="Barry K.W."/>
            <person name="Bonito G."/>
            <person name="Buee M."/>
            <person name="Carver A."/>
            <person name="Chen C."/>
            <person name="Cichocki N."/>
            <person name="Clum A."/>
            <person name="Culley D."/>
            <person name="Crous P.W."/>
            <person name="Fauchery L."/>
            <person name="Girlanda M."/>
            <person name="Hayes R."/>
            <person name="Keri Z."/>
            <person name="Labutti K."/>
            <person name="Lipzen A."/>
            <person name="Lombard V."/>
            <person name="Magnuson J."/>
            <person name="Maillard F."/>
            <person name="Morin E."/>
            <person name="Murat C."/>
            <person name="Nolan M."/>
            <person name="Ohm R."/>
            <person name="Pangilinan J."/>
            <person name="Pereira M."/>
            <person name="Perotto S."/>
            <person name="Peter M."/>
            <person name="Riley R."/>
            <person name="Sitrit Y."/>
            <person name="Stielow B."/>
            <person name="Szollosi G."/>
            <person name="Zifcakova L."/>
            <person name="Stursova M."/>
            <person name="Spatafora J.W."/>
            <person name="Tedersoo L."/>
            <person name="Vaario L.-M."/>
            <person name="Yamada A."/>
            <person name="Yan M."/>
            <person name="Wang P."/>
            <person name="Xu J."/>
            <person name="Bruns T."/>
            <person name="Baldrian P."/>
            <person name="Vilgalys R."/>
            <person name="Henrissat B."/>
            <person name="Grigoriev I.V."/>
            <person name="Hibbett D."/>
            <person name="Nagy L.G."/>
            <person name="Martin F.M."/>
        </authorList>
    </citation>
    <scope>NUCLEOTIDE SEQUENCE</scope>
    <source>
        <strain evidence="1">P2</strain>
    </source>
</reference>
<dbReference type="Proteomes" id="UP000886501">
    <property type="component" value="Unassembled WGS sequence"/>
</dbReference>
<sequence>PPVTYPTKGVVWHAGEKQTVLMCPLCDTDLPVNITNPIGKVVLGWLEGPGLNLQLNAPLAQGFPITAGKVDIVVPSQYPDRDTYIVALLGSSGNISPTFTI</sequence>
<keyword evidence="2" id="KW-1185">Reference proteome</keyword>
<name>A0ACB6ZJY9_THEGA</name>
<feature type="non-terminal residue" evidence="1">
    <location>
        <position position="101"/>
    </location>
</feature>
<accession>A0ACB6ZJY9</accession>
<feature type="non-terminal residue" evidence="1">
    <location>
        <position position="1"/>
    </location>
</feature>
<evidence type="ECO:0000313" key="2">
    <source>
        <dbReference type="Proteomes" id="UP000886501"/>
    </source>
</evidence>
<evidence type="ECO:0000313" key="1">
    <source>
        <dbReference type="EMBL" id="KAF9649922.1"/>
    </source>
</evidence>
<proteinExistence type="predicted"/>
<dbReference type="EMBL" id="MU117991">
    <property type="protein sequence ID" value="KAF9649922.1"/>
    <property type="molecule type" value="Genomic_DNA"/>
</dbReference>
<reference evidence="1" key="2">
    <citation type="journal article" date="2020" name="Nat. Commun.">
        <title>Large-scale genome sequencing of mycorrhizal fungi provides insights into the early evolution of symbiotic traits.</title>
        <authorList>
            <person name="Miyauchi S."/>
            <person name="Kiss E."/>
            <person name="Kuo A."/>
            <person name="Drula E."/>
            <person name="Kohler A."/>
            <person name="Sanchez-Garcia M."/>
            <person name="Morin E."/>
            <person name="Andreopoulos B."/>
            <person name="Barry K.W."/>
            <person name="Bonito G."/>
            <person name="Buee M."/>
            <person name="Carver A."/>
            <person name="Chen C."/>
            <person name="Cichocki N."/>
            <person name="Clum A."/>
            <person name="Culley D."/>
            <person name="Crous P.W."/>
            <person name="Fauchery L."/>
            <person name="Girlanda M."/>
            <person name="Hayes R.D."/>
            <person name="Keri Z."/>
            <person name="LaButti K."/>
            <person name="Lipzen A."/>
            <person name="Lombard V."/>
            <person name="Magnuson J."/>
            <person name="Maillard F."/>
            <person name="Murat C."/>
            <person name="Nolan M."/>
            <person name="Ohm R.A."/>
            <person name="Pangilinan J."/>
            <person name="Pereira M.F."/>
            <person name="Perotto S."/>
            <person name="Peter M."/>
            <person name="Pfister S."/>
            <person name="Riley R."/>
            <person name="Sitrit Y."/>
            <person name="Stielow J.B."/>
            <person name="Szollosi G."/>
            <person name="Zifcakova L."/>
            <person name="Stursova M."/>
            <person name="Spatafora J.W."/>
            <person name="Tedersoo L."/>
            <person name="Vaario L.M."/>
            <person name="Yamada A."/>
            <person name="Yan M."/>
            <person name="Wang P."/>
            <person name="Xu J."/>
            <person name="Bruns T."/>
            <person name="Baldrian P."/>
            <person name="Vilgalys R."/>
            <person name="Dunand C."/>
            <person name="Henrissat B."/>
            <person name="Grigoriev I.V."/>
            <person name="Hibbett D."/>
            <person name="Nagy L.G."/>
            <person name="Martin F.M."/>
        </authorList>
    </citation>
    <scope>NUCLEOTIDE SEQUENCE</scope>
    <source>
        <strain evidence="1">P2</strain>
    </source>
</reference>
<organism evidence="1 2">
    <name type="scientific">Thelephora ganbajun</name>
    <name type="common">Ganba fungus</name>
    <dbReference type="NCBI Taxonomy" id="370292"/>
    <lineage>
        <taxon>Eukaryota</taxon>
        <taxon>Fungi</taxon>
        <taxon>Dikarya</taxon>
        <taxon>Basidiomycota</taxon>
        <taxon>Agaricomycotina</taxon>
        <taxon>Agaricomycetes</taxon>
        <taxon>Thelephorales</taxon>
        <taxon>Thelephoraceae</taxon>
        <taxon>Thelephora</taxon>
    </lineage>
</organism>